<name>A0ACB9AX09_ARCLA</name>
<evidence type="ECO:0000313" key="2">
    <source>
        <dbReference type="Proteomes" id="UP001055879"/>
    </source>
</evidence>
<dbReference type="Proteomes" id="UP001055879">
    <property type="component" value="Linkage Group LG07"/>
</dbReference>
<keyword evidence="2" id="KW-1185">Reference proteome</keyword>
<sequence length="706" mass="80135">MLYTIKRAVIEIFAAYHILLLVFILRILDAKWVVLQQDPWLGLNYNPDKFVILTSRRSSSATMFRGSDEFLLNLLPPGKSSQPLADELPTVYDPDATKEHRSSSSENVIHLIPVVLLLCGFILCWKPLPIFVSSHRNLSQRTFRLQKILRTVIVIKEKFGIMKYKKGSIVEVLITDEVPYHSWRCAQIVSGNGHNYTVRYDVYPGFTNEGNVERVSRKFIRPCPPAVEISECWPGDVVEVFHNLSWKMAIVSKAIRLDLFLVRLAGSFLEFEASKSELRVRQSWQNDEWVVIGKVHMNSEDGQCRKLLKHNLNSGSHEKKRDPKGDLFMKSFQFCAQNDNLQESRIVSTRTLKRGSPCCVSQDEVNGGTAQKFRLTKKEGRRLLLVVTSPERVDAVPNSKEMPCEKGMYSYFDNRAARSYAANVEREDLSGAYRCSRPLCLEPKGADSVASSTGSCTINSYRHNDMECQSGGFEDIEGHDSDAESVCQGGYQEDLSLCNKDLAAEIHTLELQAYRRTIEALHASGPLSWEKESMFAALYDFTEMTISSFGEGIVLFAIRPFTLPKVGGLYTLLLYWHGTMGHRQSEIWCVTAHDQPLVLPIHCRSAVSLWAVCKLHKYIILEGCRLPLDPLIQKKVLSLTLRFQFLLGINLLCRSSDRSLLMQLDVQSELYMLFPVGGKFLLHVPECYAYIPNHNCSSCIRILSFC</sequence>
<dbReference type="EMBL" id="CM042053">
    <property type="protein sequence ID" value="KAI3714779.1"/>
    <property type="molecule type" value="Genomic_DNA"/>
</dbReference>
<protein>
    <submittedName>
        <fullName evidence="1">Uncharacterized protein</fullName>
    </submittedName>
</protein>
<organism evidence="1 2">
    <name type="scientific">Arctium lappa</name>
    <name type="common">Greater burdock</name>
    <name type="synonym">Lappa major</name>
    <dbReference type="NCBI Taxonomy" id="4217"/>
    <lineage>
        <taxon>Eukaryota</taxon>
        <taxon>Viridiplantae</taxon>
        <taxon>Streptophyta</taxon>
        <taxon>Embryophyta</taxon>
        <taxon>Tracheophyta</taxon>
        <taxon>Spermatophyta</taxon>
        <taxon>Magnoliopsida</taxon>
        <taxon>eudicotyledons</taxon>
        <taxon>Gunneridae</taxon>
        <taxon>Pentapetalae</taxon>
        <taxon>asterids</taxon>
        <taxon>campanulids</taxon>
        <taxon>Asterales</taxon>
        <taxon>Asteraceae</taxon>
        <taxon>Carduoideae</taxon>
        <taxon>Cardueae</taxon>
        <taxon>Arctiinae</taxon>
        <taxon>Arctium</taxon>
    </lineage>
</organism>
<gene>
    <name evidence="1" type="ORF">L6452_21739</name>
</gene>
<accession>A0ACB9AX09</accession>
<evidence type="ECO:0000313" key="1">
    <source>
        <dbReference type="EMBL" id="KAI3714779.1"/>
    </source>
</evidence>
<reference evidence="1 2" key="2">
    <citation type="journal article" date="2022" name="Mol. Ecol. Resour.">
        <title>The genomes of chicory, endive, great burdock and yacon provide insights into Asteraceae paleo-polyploidization history and plant inulin production.</title>
        <authorList>
            <person name="Fan W."/>
            <person name="Wang S."/>
            <person name="Wang H."/>
            <person name="Wang A."/>
            <person name="Jiang F."/>
            <person name="Liu H."/>
            <person name="Zhao H."/>
            <person name="Xu D."/>
            <person name="Zhang Y."/>
        </authorList>
    </citation>
    <scope>NUCLEOTIDE SEQUENCE [LARGE SCALE GENOMIC DNA]</scope>
    <source>
        <strain evidence="2">cv. Niubang</strain>
    </source>
</reference>
<comment type="caution">
    <text evidence="1">The sequence shown here is derived from an EMBL/GenBank/DDBJ whole genome shotgun (WGS) entry which is preliminary data.</text>
</comment>
<reference evidence="2" key="1">
    <citation type="journal article" date="2022" name="Mol. Ecol. Resour.">
        <title>The genomes of chicory, endive, great burdock and yacon provide insights into Asteraceae palaeo-polyploidization history and plant inulin production.</title>
        <authorList>
            <person name="Fan W."/>
            <person name="Wang S."/>
            <person name="Wang H."/>
            <person name="Wang A."/>
            <person name="Jiang F."/>
            <person name="Liu H."/>
            <person name="Zhao H."/>
            <person name="Xu D."/>
            <person name="Zhang Y."/>
        </authorList>
    </citation>
    <scope>NUCLEOTIDE SEQUENCE [LARGE SCALE GENOMIC DNA]</scope>
    <source>
        <strain evidence="2">cv. Niubang</strain>
    </source>
</reference>
<proteinExistence type="predicted"/>